<organism evidence="1 2">
    <name type="scientific">Biomaibacter acetigenes</name>
    <dbReference type="NCBI Taxonomy" id="2316383"/>
    <lineage>
        <taxon>Bacteria</taxon>
        <taxon>Bacillati</taxon>
        <taxon>Bacillota</taxon>
        <taxon>Clostridia</taxon>
        <taxon>Thermosediminibacterales</taxon>
        <taxon>Tepidanaerobacteraceae</taxon>
        <taxon>Biomaibacter</taxon>
    </lineage>
</organism>
<evidence type="ECO:0000313" key="2">
    <source>
        <dbReference type="Proteomes" id="UP000280960"/>
    </source>
</evidence>
<dbReference type="RefSeq" id="WP_122014489.1">
    <property type="nucleotide sequence ID" value="NZ_CP033169.1"/>
</dbReference>
<evidence type="ECO:0000313" key="1">
    <source>
        <dbReference type="EMBL" id="AYO30254.1"/>
    </source>
</evidence>
<reference evidence="1 2" key="1">
    <citation type="submission" date="2018-10" db="EMBL/GenBank/DDBJ databases">
        <authorList>
            <person name="Zhang X."/>
        </authorList>
    </citation>
    <scope>NUCLEOTIDE SEQUENCE [LARGE SCALE GENOMIC DNA]</scope>
    <source>
        <strain evidence="1 2">SK-G1</strain>
    </source>
</reference>
<dbReference type="InterPro" id="IPR006498">
    <property type="entry name" value="Tail_tube"/>
</dbReference>
<dbReference type="EMBL" id="CP033169">
    <property type="protein sequence ID" value="AYO30254.1"/>
    <property type="molecule type" value="Genomic_DNA"/>
</dbReference>
<name>A0A3G2R410_9FIRM</name>
<sequence length="170" mass="18518">MIISGNVIAHKLLADGVEIDDNVSCQLPSIEIQTGEIKGAGIMGSIDMPVPGQIGSMTFTINMRSINKNASNLAKPGTQNLELRFVRDTLTANGQMVPEGAKIFITGINKKYDPGKVESPATTMDGSIDFEVLRYRQVINGVETLLIDKRNYIYKINGVDYMKNIRAALG</sequence>
<dbReference type="Pfam" id="PF04985">
    <property type="entry name" value="Phage_tube"/>
    <property type="match status" value="1"/>
</dbReference>
<dbReference type="AlphaFoldDB" id="A0A3G2R410"/>
<gene>
    <name evidence="1" type="ORF">D2962_06155</name>
</gene>
<keyword evidence="2" id="KW-1185">Reference proteome</keyword>
<dbReference type="KEGG" id="bacg:D2962_06155"/>
<proteinExistence type="predicted"/>
<protein>
    <submittedName>
        <fullName evidence="1">Phage tail protein</fullName>
    </submittedName>
</protein>
<accession>A0A3G2R410</accession>
<dbReference type="Proteomes" id="UP000280960">
    <property type="component" value="Chromosome"/>
</dbReference>